<proteinExistence type="predicted"/>
<reference evidence="1 2" key="1">
    <citation type="submission" date="2020-02" db="EMBL/GenBank/DDBJ databases">
        <authorList>
            <person name="Geistkemper T.D."/>
            <person name="Sullivan K.E."/>
            <person name="Friedman J.A."/>
            <person name="Miller J.M."/>
            <person name="Boury N.M."/>
            <person name="Peters N.T."/>
            <person name="Kistler A.L."/>
            <person name="Garlena R.A."/>
            <person name="Russell D.A."/>
            <person name="Pope W.H."/>
            <person name="Jacobs-Sera D."/>
            <person name="Hatfull G.F."/>
        </authorList>
    </citation>
    <scope>NUCLEOTIDE SEQUENCE [LARGE SCALE GENOMIC DNA]</scope>
</reference>
<name>A0A6G9LCZ5_9CAUD</name>
<evidence type="ECO:0000313" key="2">
    <source>
        <dbReference type="Proteomes" id="UP000502306"/>
    </source>
</evidence>
<accession>A0A6G9LCZ5</accession>
<organism evidence="1 2">
    <name type="scientific">Arthrobacter phage JKerns</name>
    <dbReference type="NCBI Taxonomy" id="2719212"/>
    <lineage>
        <taxon>Viruses</taxon>
        <taxon>Duplodnaviria</taxon>
        <taxon>Heunggongvirae</taxon>
        <taxon>Uroviricota</taxon>
        <taxon>Caudoviricetes</taxon>
        <taxon>Berryhillviridae</taxon>
        <taxon>Marthavirus</taxon>
        <taxon>Marthavirus zartrosa</taxon>
    </lineage>
</organism>
<dbReference type="EMBL" id="MT114161">
    <property type="protein sequence ID" value="QIQ62859.1"/>
    <property type="molecule type" value="Genomic_DNA"/>
</dbReference>
<sequence length="152" mass="16345">MEVEHARFKDSDGAEFIIDSEVGCVSITVSGGHDDCIGCTDCISSVALFVVDAPKIIAGLQAALQHAATTGDYGRGDTVESEIAEEPLSAIEQASRNNEARWRSVNEERAEQQQTVMQKGLSQIRDGLARHGERCDLVAGTHVIPHVGCILR</sequence>
<gene>
    <name evidence="1" type="primary">47</name>
    <name evidence="1" type="ORF">SEA_JKERNS_47</name>
</gene>
<dbReference type="Proteomes" id="UP000502306">
    <property type="component" value="Segment"/>
</dbReference>
<protein>
    <submittedName>
        <fullName evidence="1">Uncharacterized protein</fullName>
    </submittedName>
</protein>
<evidence type="ECO:0000313" key="1">
    <source>
        <dbReference type="EMBL" id="QIQ62859.1"/>
    </source>
</evidence>